<reference evidence="10" key="1">
    <citation type="journal article" date="2023" name="Mol. Biol. Evol.">
        <title>Third-Generation Sequencing Reveals the Adaptive Role of the Epigenome in Three Deep-Sea Polychaetes.</title>
        <authorList>
            <person name="Perez M."/>
            <person name="Aroh O."/>
            <person name="Sun Y."/>
            <person name="Lan Y."/>
            <person name="Juniper S.K."/>
            <person name="Young C.R."/>
            <person name="Angers B."/>
            <person name="Qian P.Y."/>
        </authorList>
    </citation>
    <scope>NUCLEOTIDE SEQUENCE</scope>
    <source>
        <strain evidence="10">P08H-3</strain>
    </source>
</reference>
<evidence type="ECO:0000313" key="11">
    <source>
        <dbReference type="Proteomes" id="UP001208570"/>
    </source>
</evidence>
<dbReference type="PANTHER" id="PTHR12892">
    <property type="entry name" value="FGF RECEPTOR ACTIVATING PROTEIN 1"/>
    <property type="match status" value="1"/>
</dbReference>
<dbReference type="AlphaFoldDB" id="A0AAD9JX00"/>
<evidence type="ECO:0000256" key="1">
    <source>
        <dbReference type="ARBA" id="ARBA00004653"/>
    </source>
</evidence>
<feature type="transmembrane region" description="Helical" evidence="8">
    <location>
        <begin position="132"/>
        <end position="151"/>
    </location>
</feature>
<keyword evidence="5 8" id="KW-1133">Transmembrane helix</keyword>
<keyword evidence="6" id="KW-0333">Golgi apparatus</keyword>
<proteinExistence type="inferred from homology"/>
<evidence type="ECO:0000256" key="8">
    <source>
        <dbReference type="SAM" id="Phobius"/>
    </source>
</evidence>
<dbReference type="GO" id="GO:0005789">
    <property type="term" value="C:endoplasmic reticulum membrane"/>
    <property type="evidence" value="ECO:0007669"/>
    <property type="project" value="TreeGrafter"/>
</dbReference>
<sequence length="248" mass="28698">MATTNGHIPNGHPKKEERPRDVFRISGLIAILCCVPLPLFAFVVCIVLSVMNDFEESTYTTCSDPAAGKVRNFLPSISSAIGGFTPQRYIWRIFFAVHLTPRFIFALMHYNYNMGFPVTSGLSWFRPVHEKGFLVFVGCATFYMICVLILYRWARHDITWSSKDVRSYRLKVFFCVCSIFATVMAMYFFNRHMQYCEPNIYSWFAIFEYMLVFSNVSFHSTWLVMEFSDALLHITVPVRPGQYASLPV</sequence>
<feature type="transmembrane region" description="Helical" evidence="8">
    <location>
        <begin position="89"/>
        <end position="112"/>
    </location>
</feature>
<dbReference type="InterPro" id="IPR019402">
    <property type="entry name" value="CWH43_N"/>
</dbReference>
<keyword evidence="7 8" id="KW-0472">Membrane</keyword>
<dbReference type="Pfam" id="PF10277">
    <property type="entry name" value="Frag1"/>
    <property type="match status" value="2"/>
</dbReference>
<dbReference type="Proteomes" id="UP001208570">
    <property type="component" value="Unassembled WGS sequence"/>
</dbReference>
<name>A0AAD9JX00_9ANNE</name>
<evidence type="ECO:0000313" key="10">
    <source>
        <dbReference type="EMBL" id="KAK2160887.1"/>
    </source>
</evidence>
<evidence type="ECO:0000256" key="3">
    <source>
        <dbReference type="ARBA" id="ARBA00022502"/>
    </source>
</evidence>
<evidence type="ECO:0000256" key="5">
    <source>
        <dbReference type="ARBA" id="ARBA00022989"/>
    </source>
</evidence>
<keyword evidence="4 8" id="KW-0812">Transmembrane</keyword>
<feature type="domain" description="CWH43-like N-terminal" evidence="9">
    <location>
        <begin position="126"/>
        <end position="228"/>
    </location>
</feature>
<comment type="caution">
    <text evidence="10">The sequence shown here is derived from an EMBL/GenBank/DDBJ whole genome shotgun (WGS) entry which is preliminary data.</text>
</comment>
<evidence type="ECO:0000256" key="6">
    <source>
        <dbReference type="ARBA" id="ARBA00023034"/>
    </source>
</evidence>
<keyword evidence="3" id="KW-0337">GPI-anchor biosynthesis</keyword>
<gene>
    <name evidence="10" type="ORF">LSH36_125g00000</name>
</gene>
<evidence type="ECO:0000256" key="2">
    <source>
        <dbReference type="ARBA" id="ARBA00007414"/>
    </source>
</evidence>
<evidence type="ECO:0000256" key="4">
    <source>
        <dbReference type="ARBA" id="ARBA00022692"/>
    </source>
</evidence>
<feature type="transmembrane region" description="Helical" evidence="8">
    <location>
        <begin position="25"/>
        <end position="50"/>
    </location>
</feature>
<organism evidence="10 11">
    <name type="scientific">Paralvinella palmiformis</name>
    <dbReference type="NCBI Taxonomy" id="53620"/>
    <lineage>
        <taxon>Eukaryota</taxon>
        <taxon>Metazoa</taxon>
        <taxon>Spiralia</taxon>
        <taxon>Lophotrochozoa</taxon>
        <taxon>Annelida</taxon>
        <taxon>Polychaeta</taxon>
        <taxon>Sedentaria</taxon>
        <taxon>Canalipalpata</taxon>
        <taxon>Terebellida</taxon>
        <taxon>Terebelliformia</taxon>
        <taxon>Alvinellidae</taxon>
        <taxon>Paralvinella</taxon>
    </lineage>
</organism>
<dbReference type="InterPro" id="IPR039545">
    <property type="entry name" value="PGAP2"/>
</dbReference>
<comment type="similarity">
    <text evidence="2">Belongs to the PGAP2 family.</text>
</comment>
<dbReference type="EMBL" id="JAODUP010000125">
    <property type="protein sequence ID" value="KAK2160887.1"/>
    <property type="molecule type" value="Genomic_DNA"/>
</dbReference>
<dbReference type="GO" id="GO:0000139">
    <property type="term" value="C:Golgi membrane"/>
    <property type="evidence" value="ECO:0007669"/>
    <property type="project" value="UniProtKB-SubCell"/>
</dbReference>
<feature type="transmembrane region" description="Helical" evidence="8">
    <location>
        <begin position="172"/>
        <end position="189"/>
    </location>
</feature>
<evidence type="ECO:0000259" key="9">
    <source>
        <dbReference type="Pfam" id="PF10277"/>
    </source>
</evidence>
<dbReference type="GO" id="GO:0006506">
    <property type="term" value="P:GPI anchor biosynthetic process"/>
    <property type="evidence" value="ECO:0007669"/>
    <property type="project" value="UniProtKB-KW"/>
</dbReference>
<evidence type="ECO:0000256" key="7">
    <source>
        <dbReference type="ARBA" id="ARBA00023136"/>
    </source>
</evidence>
<dbReference type="PANTHER" id="PTHR12892:SF11">
    <property type="entry name" value="POST-GPI ATTACHMENT TO PROTEINS FACTOR 2"/>
    <property type="match status" value="1"/>
</dbReference>
<feature type="domain" description="CWH43-like N-terminal" evidence="9">
    <location>
        <begin position="30"/>
        <end position="112"/>
    </location>
</feature>
<feature type="transmembrane region" description="Helical" evidence="8">
    <location>
        <begin position="201"/>
        <end position="224"/>
    </location>
</feature>
<keyword evidence="11" id="KW-1185">Reference proteome</keyword>
<accession>A0AAD9JX00</accession>
<comment type="subcellular location">
    <subcellularLocation>
        <location evidence="1">Golgi apparatus membrane</location>
        <topology evidence="1">Multi-pass membrane protein</topology>
    </subcellularLocation>
</comment>
<protein>
    <recommendedName>
        <fullName evidence="9">CWH43-like N-terminal domain-containing protein</fullName>
    </recommendedName>
</protein>